<keyword evidence="1" id="KW-0472">Membrane</keyword>
<evidence type="ECO:0000313" key="3">
    <source>
        <dbReference type="Proteomes" id="UP001235343"/>
    </source>
</evidence>
<protein>
    <recommendedName>
        <fullName evidence="4">DUF945 family protein</fullName>
    </recommendedName>
</protein>
<dbReference type="EMBL" id="JASTZU010000053">
    <property type="protein sequence ID" value="MDL4842090.1"/>
    <property type="molecule type" value="Genomic_DNA"/>
</dbReference>
<name>A0ABT7LA76_9BACI</name>
<keyword evidence="1" id="KW-1133">Transmembrane helix</keyword>
<organism evidence="2 3">
    <name type="scientific">Aquibacillus rhizosphaerae</name>
    <dbReference type="NCBI Taxonomy" id="3051431"/>
    <lineage>
        <taxon>Bacteria</taxon>
        <taxon>Bacillati</taxon>
        <taxon>Bacillota</taxon>
        <taxon>Bacilli</taxon>
        <taxon>Bacillales</taxon>
        <taxon>Bacillaceae</taxon>
        <taxon>Aquibacillus</taxon>
    </lineage>
</organism>
<dbReference type="Proteomes" id="UP001235343">
    <property type="component" value="Unassembled WGS sequence"/>
</dbReference>
<keyword evidence="3" id="KW-1185">Reference proteome</keyword>
<comment type="caution">
    <text evidence="2">The sequence shown here is derived from an EMBL/GenBank/DDBJ whole genome shotgun (WGS) entry which is preliminary data.</text>
</comment>
<dbReference type="RefSeq" id="WP_285933379.1">
    <property type="nucleotide sequence ID" value="NZ_JASTZU010000053.1"/>
</dbReference>
<reference evidence="2 3" key="1">
    <citation type="submission" date="2023-06" db="EMBL/GenBank/DDBJ databases">
        <title>Aquibacillus rhizosphaerae LR5S19.</title>
        <authorList>
            <person name="Sun J.-Q."/>
        </authorList>
    </citation>
    <scope>NUCLEOTIDE SEQUENCE [LARGE SCALE GENOMIC DNA]</scope>
    <source>
        <strain evidence="2 3">LR5S19</strain>
    </source>
</reference>
<gene>
    <name evidence="2" type="ORF">QQS35_16750</name>
</gene>
<evidence type="ECO:0008006" key="4">
    <source>
        <dbReference type="Google" id="ProtNLM"/>
    </source>
</evidence>
<sequence>MEKQSKTFSKKFIWIASIAAILIVGASVAAATIFNKNPKEQFFSAEVNSLNFMKDAVEERYNDELDWVEATKEKPSETTMELSAEFNDPSGFDSTGMQEFINSSTITLTNGFDPKNKKMTLEAKASMAGISLEDIKFFLSSDNVMLSLPFLEKVIEVKESDLPDLITQFDPTGATAVEEFEFDRFFNQKLMSEEDIKHIQETYVQMIYKELPEDAFSAEDDTVDVDGEQVEATKLSLQLSEQQLKDIIEKVLTALENDERLKEYLKEQMALDPAIAGTYTSEDMAQLINDFDTGIAEAKKELKDLQIPNGLTATVWTENDLIVKRDFSIEMAPAGEELVTFTIAGTQLLEKETQVFDYELGFDDGTEADSLTLTGDLSWKDGKADDSITVSAAGVELSYTGAEQVNDGTREFDRQFAFNDSALPSAFQLNWNGSSTYDNDQMNSTHNFSVVGEGISEDIFQLNVSNDAELVKSIEFDTGSKEVLDLGSMSQEEIQMYIMEEAGPQLEQWMTLFNAGY</sequence>
<accession>A0ABT7LA76</accession>
<keyword evidence="1" id="KW-0812">Transmembrane</keyword>
<proteinExistence type="predicted"/>
<evidence type="ECO:0000256" key="1">
    <source>
        <dbReference type="SAM" id="Phobius"/>
    </source>
</evidence>
<feature type="transmembrane region" description="Helical" evidence="1">
    <location>
        <begin position="12"/>
        <end position="34"/>
    </location>
</feature>
<evidence type="ECO:0000313" key="2">
    <source>
        <dbReference type="EMBL" id="MDL4842090.1"/>
    </source>
</evidence>